<evidence type="ECO:0000256" key="2">
    <source>
        <dbReference type="ARBA" id="ARBA00010617"/>
    </source>
</evidence>
<dbReference type="InterPro" id="IPR017972">
    <property type="entry name" value="Cyt_P450_CS"/>
</dbReference>
<feature type="binding site" description="axial binding residue" evidence="6">
    <location>
        <position position="466"/>
    </location>
    <ligand>
        <name>heme</name>
        <dbReference type="ChEBI" id="CHEBI:30413"/>
    </ligand>
    <ligandPart>
        <name>Fe</name>
        <dbReference type="ChEBI" id="CHEBI:18248"/>
    </ligandPart>
</feature>
<dbReference type="GO" id="GO:0004497">
    <property type="term" value="F:monooxygenase activity"/>
    <property type="evidence" value="ECO:0007669"/>
    <property type="project" value="UniProtKB-KW"/>
</dbReference>
<evidence type="ECO:0000256" key="4">
    <source>
        <dbReference type="ARBA" id="ARBA00023004"/>
    </source>
</evidence>
<gene>
    <name evidence="8" type="ORF">NW762_011442</name>
</gene>
<dbReference type="InterPro" id="IPR001128">
    <property type="entry name" value="Cyt_P450"/>
</dbReference>
<keyword evidence="5 7" id="KW-0503">Monooxygenase</keyword>
<dbReference type="PRINTS" id="PR00465">
    <property type="entry name" value="EP450IV"/>
</dbReference>
<evidence type="ECO:0008006" key="10">
    <source>
        <dbReference type="Google" id="ProtNLM"/>
    </source>
</evidence>
<keyword evidence="3 6" id="KW-0479">Metal-binding</keyword>
<reference evidence="8" key="1">
    <citation type="submission" date="2022-09" db="EMBL/GenBank/DDBJ databases">
        <title>Fusarium specimens isolated from Avocado Roots.</title>
        <authorList>
            <person name="Stajich J."/>
            <person name="Roper C."/>
            <person name="Heimlech-Rivalta G."/>
        </authorList>
    </citation>
    <scope>NUCLEOTIDE SEQUENCE</scope>
    <source>
        <strain evidence="8">CF00136</strain>
    </source>
</reference>
<evidence type="ECO:0000313" key="9">
    <source>
        <dbReference type="Proteomes" id="UP001152049"/>
    </source>
</evidence>
<proteinExistence type="inferred from homology"/>
<dbReference type="OrthoDB" id="1470350at2759"/>
<dbReference type="AlphaFoldDB" id="A0A9W8RPJ4"/>
<dbReference type="InterPro" id="IPR053007">
    <property type="entry name" value="CYP450_monoxygenase_sec-met"/>
</dbReference>
<keyword evidence="7" id="KW-0560">Oxidoreductase</keyword>
<comment type="cofactor">
    <cofactor evidence="1 6">
        <name>heme</name>
        <dbReference type="ChEBI" id="CHEBI:30413"/>
    </cofactor>
</comment>
<sequence>MADTIATSRMANSTASSPGSVLDFLVNDFKQSPAIYLTVVGVLFCTFLFHKLSYPARDGQEPPLLHPRIPIIGHLIGIIKYKGAYLKILYDRYHPQIATLPILGGKLYVVFDPAIIQSIFRKKSLSFEPFASEFAQRELLISDETAHKLKTTSLVPDFFAAIHPAMTGDHLHRMNANALNYVSQELATIGDAENPLKNSNLWLWLRDLITLATSEAMYGPENPIRENKSLVDDLWTFESGLGLLLLNIYPSVTVPKAHFARARLQAALGVYYGARKYEHELAGQIVRARAGAFVMHGVPDEEVGHIELALLHVATANTIPTLYWFFVHVFNRPELVQRLREEVLPVAQHDGNNKVTIDVTTLDQKCPLLVACYREAIRITNQAVGNRRVLEDTLVTDGKGKSYLLKKGENVQMSALVTHTLDNVWGENVLEFKPERFIETGSKENSESEKSRRAAFVPFGGGRTLCPGRNFAFAENLGLVTCLVLGFEVTLPDGPELPDGTNCDFAQAAYKPVKDGEGFGVQIQRRQGWEKTEWSFVS</sequence>
<organism evidence="8 9">
    <name type="scientific">Fusarium torreyae</name>
    <dbReference type="NCBI Taxonomy" id="1237075"/>
    <lineage>
        <taxon>Eukaryota</taxon>
        <taxon>Fungi</taxon>
        <taxon>Dikarya</taxon>
        <taxon>Ascomycota</taxon>
        <taxon>Pezizomycotina</taxon>
        <taxon>Sordariomycetes</taxon>
        <taxon>Hypocreomycetidae</taxon>
        <taxon>Hypocreales</taxon>
        <taxon>Nectriaceae</taxon>
        <taxon>Fusarium</taxon>
    </lineage>
</organism>
<dbReference type="PROSITE" id="PS00086">
    <property type="entry name" value="CYTOCHROME_P450"/>
    <property type="match status" value="1"/>
</dbReference>
<evidence type="ECO:0000256" key="5">
    <source>
        <dbReference type="ARBA" id="ARBA00023033"/>
    </source>
</evidence>
<dbReference type="GO" id="GO:0020037">
    <property type="term" value="F:heme binding"/>
    <property type="evidence" value="ECO:0007669"/>
    <property type="project" value="InterPro"/>
</dbReference>
<dbReference type="Pfam" id="PF00067">
    <property type="entry name" value="p450"/>
    <property type="match status" value="1"/>
</dbReference>
<evidence type="ECO:0000256" key="7">
    <source>
        <dbReference type="RuleBase" id="RU000461"/>
    </source>
</evidence>
<keyword evidence="4 6" id="KW-0408">Iron</keyword>
<comment type="similarity">
    <text evidence="2 7">Belongs to the cytochrome P450 family.</text>
</comment>
<dbReference type="PANTHER" id="PTHR47582:SF1">
    <property type="entry name" value="P450, PUTATIVE (EUROFUNG)-RELATED"/>
    <property type="match status" value="1"/>
</dbReference>
<evidence type="ECO:0000256" key="6">
    <source>
        <dbReference type="PIRSR" id="PIRSR602403-1"/>
    </source>
</evidence>
<keyword evidence="6 7" id="KW-0349">Heme</keyword>
<evidence type="ECO:0000256" key="1">
    <source>
        <dbReference type="ARBA" id="ARBA00001971"/>
    </source>
</evidence>
<accession>A0A9W8RPJ4</accession>
<dbReference type="Gene3D" id="1.10.630.10">
    <property type="entry name" value="Cytochrome P450"/>
    <property type="match status" value="1"/>
</dbReference>
<evidence type="ECO:0000256" key="3">
    <source>
        <dbReference type="ARBA" id="ARBA00022723"/>
    </source>
</evidence>
<dbReference type="EMBL" id="JAOQAZ010000028">
    <property type="protein sequence ID" value="KAJ4251459.1"/>
    <property type="molecule type" value="Genomic_DNA"/>
</dbReference>
<name>A0A9W8RPJ4_9HYPO</name>
<keyword evidence="9" id="KW-1185">Reference proteome</keyword>
<dbReference type="PANTHER" id="PTHR47582">
    <property type="entry name" value="P450, PUTATIVE (EUROFUNG)-RELATED"/>
    <property type="match status" value="1"/>
</dbReference>
<dbReference type="GO" id="GO:0016705">
    <property type="term" value="F:oxidoreductase activity, acting on paired donors, with incorporation or reduction of molecular oxygen"/>
    <property type="evidence" value="ECO:0007669"/>
    <property type="project" value="InterPro"/>
</dbReference>
<dbReference type="SUPFAM" id="SSF48264">
    <property type="entry name" value="Cytochrome P450"/>
    <property type="match status" value="1"/>
</dbReference>
<dbReference type="Proteomes" id="UP001152049">
    <property type="component" value="Unassembled WGS sequence"/>
</dbReference>
<dbReference type="GO" id="GO:0005506">
    <property type="term" value="F:iron ion binding"/>
    <property type="evidence" value="ECO:0007669"/>
    <property type="project" value="InterPro"/>
</dbReference>
<comment type="caution">
    <text evidence="8">The sequence shown here is derived from an EMBL/GenBank/DDBJ whole genome shotgun (WGS) entry which is preliminary data.</text>
</comment>
<dbReference type="InterPro" id="IPR036396">
    <property type="entry name" value="Cyt_P450_sf"/>
</dbReference>
<dbReference type="InterPro" id="IPR002403">
    <property type="entry name" value="Cyt_P450_E_grp-IV"/>
</dbReference>
<evidence type="ECO:0000313" key="8">
    <source>
        <dbReference type="EMBL" id="KAJ4251459.1"/>
    </source>
</evidence>
<dbReference type="CDD" id="cd11040">
    <property type="entry name" value="CYP7_CYP8-like"/>
    <property type="match status" value="1"/>
</dbReference>
<protein>
    <recommendedName>
        <fullName evidence="10">Prostacyclin synthase</fullName>
    </recommendedName>
</protein>